<dbReference type="SUPFAM" id="SSF48726">
    <property type="entry name" value="Immunoglobulin"/>
    <property type="match status" value="2"/>
</dbReference>
<feature type="region of interest" description="Disordered" evidence="3">
    <location>
        <begin position="1"/>
        <end position="50"/>
    </location>
</feature>
<dbReference type="InterPro" id="IPR007110">
    <property type="entry name" value="Ig-like_dom"/>
</dbReference>
<dbReference type="GO" id="GO:0098609">
    <property type="term" value="P:cell-cell adhesion"/>
    <property type="evidence" value="ECO:0007669"/>
    <property type="project" value="TreeGrafter"/>
</dbReference>
<dbReference type="InterPro" id="IPR036179">
    <property type="entry name" value="Ig-like_dom_sf"/>
</dbReference>
<feature type="domain" description="Ig-like" evidence="4">
    <location>
        <begin position="90"/>
        <end position="187"/>
    </location>
</feature>
<dbReference type="OrthoDB" id="6244967at2759"/>
<feature type="region of interest" description="Disordered" evidence="3">
    <location>
        <begin position="256"/>
        <end position="282"/>
    </location>
</feature>
<keyword evidence="1" id="KW-0677">Repeat</keyword>
<name>A0A8E0S233_9TREM</name>
<evidence type="ECO:0000256" key="1">
    <source>
        <dbReference type="ARBA" id="ARBA00022737"/>
    </source>
</evidence>
<feature type="compositionally biased region" description="Polar residues" evidence="3">
    <location>
        <begin position="10"/>
        <end position="37"/>
    </location>
</feature>
<proteinExistence type="predicted"/>
<evidence type="ECO:0000256" key="2">
    <source>
        <dbReference type="ARBA" id="ARBA00023157"/>
    </source>
</evidence>
<sequence>METERDPSRSKNPQQSSKQLALSPSSEYVTLGQSSPRWESESQGHPGLRDQSRKEHTWWYLGQIGVTMEFKPGVYQCTAWNNYGKVISSPVHVRMARLGIIQDNHDQRVTMQIGEPLRLNCSITSSEPPVTIRWMIRLEDGSVEFVRENRTRATDDDGNLYLMEPLLYNKHQIFVCSVNNPILRTIKTGPDVHVYSSNQTDSRWLAGRNRPRLVYHSPRDAIALVNHSLTLRCLITGNPLPIILWQWSESDDHTRNYRTRSVGSDGRAFRDVDRSDDEIRSGSTREIRQENLYHT</sequence>
<gene>
    <name evidence="5" type="ORF">FBUS_04426</name>
</gene>
<protein>
    <recommendedName>
        <fullName evidence="4">Ig-like domain-containing protein</fullName>
    </recommendedName>
</protein>
<dbReference type="AlphaFoldDB" id="A0A8E0S233"/>
<keyword evidence="6" id="KW-1185">Reference proteome</keyword>
<dbReference type="Gene3D" id="2.60.40.10">
    <property type="entry name" value="Immunoglobulins"/>
    <property type="match status" value="2"/>
</dbReference>
<evidence type="ECO:0000256" key="3">
    <source>
        <dbReference type="SAM" id="MobiDB-lite"/>
    </source>
</evidence>
<keyword evidence="2" id="KW-1015">Disulfide bond</keyword>
<dbReference type="InterPro" id="IPR013783">
    <property type="entry name" value="Ig-like_fold"/>
</dbReference>
<feature type="compositionally biased region" description="Basic and acidic residues" evidence="3">
    <location>
        <begin position="267"/>
        <end position="282"/>
    </location>
</feature>
<organism evidence="5 6">
    <name type="scientific">Fasciolopsis buskii</name>
    <dbReference type="NCBI Taxonomy" id="27845"/>
    <lineage>
        <taxon>Eukaryota</taxon>
        <taxon>Metazoa</taxon>
        <taxon>Spiralia</taxon>
        <taxon>Lophotrochozoa</taxon>
        <taxon>Platyhelminthes</taxon>
        <taxon>Trematoda</taxon>
        <taxon>Digenea</taxon>
        <taxon>Plagiorchiida</taxon>
        <taxon>Echinostomata</taxon>
        <taxon>Echinostomatoidea</taxon>
        <taxon>Fasciolidae</taxon>
        <taxon>Fasciolopsis</taxon>
    </lineage>
</organism>
<feature type="compositionally biased region" description="Basic and acidic residues" evidence="3">
    <location>
        <begin position="38"/>
        <end position="50"/>
    </location>
</feature>
<evidence type="ECO:0000313" key="6">
    <source>
        <dbReference type="Proteomes" id="UP000728185"/>
    </source>
</evidence>
<dbReference type="Proteomes" id="UP000728185">
    <property type="component" value="Unassembled WGS sequence"/>
</dbReference>
<dbReference type="PANTHER" id="PTHR44170:SF6">
    <property type="entry name" value="CONTACTIN"/>
    <property type="match status" value="1"/>
</dbReference>
<dbReference type="PANTHER" id="PTHR44170">
    <property type="entry name" value="PROTEIN SIDEKICK"/>
    <property type="match status" value="1"/>
</dbReference>
<comment type="caution">
    <text evidence="5">The sequence shown here is derived from an EMBL/GenBank/DDBJ whole genome shotgun (WGS) entry which is preliminary data.</text>
</comment>
<dbReference type="EMBL" id="LUCM01001643">
    <property type="protein sequence ID" value="KAA0198559.1"/>
    <property type="molecule type" value="Genomic_DNA"/>
</dbReference>
<reference evidence="5" key="1">
    <citation type="submission" date="2019-05" db="EMBL/GenBank/DDBJ databases">
        <title>Annotation for the trematode Fasciolopsis buski.</title>
        <authorList>
            <person name="Choi Y.-J."/>
        </authorList>
    </citation>
    <scope>NUCLEOTIDE SEQUENCE</scope>
    <source>
        <strain evidence="5">HT</strain>
        <tissue evidence="5">Whole worm</tissue>
    </source>
</reference>
<accession>A0A8E0S233</accession>
<dbReference type="PROSITE" id="PS50835">
    <property type="entry name" value="IG_LIKE"/>
    <property type="match status" value="1"/>
</dbReference>
<evidence type="ECO:0000313" key="5">
    <source>
        <dbReference type="EMBL" id="KAA0198559.1"/>
    </source>
</evidence>
<evidence type="ECO:0000259" key="4">
    <source>
        <dbReference type="PROSITE" id="PS50835"/>
    </source>
</evidence>
<dbReference type="GO" id="GO:0016020">
    <property type="term" value="C:membrane"/>
    <property type="evidence" value="ECO:0007669"/>
    <property type="project" value="UniProtKB-SubCell"/>
</dbReference>